<dbReference type="RefSeq" id="WP_144939399.1">
    <property type="nucleotide sequence ID" value="NZ_JBHTIU010000010.1"/>
</dbReference>
<feature type="coiled-coil region" evidence="2">
    <location>
        <begin position="123"/>
        <end position="229"/>
    </location>
</feature>
<dbReference type="Pfam" id="PF25917">
    <property type="entry name" value="BSH_RND"/>
    <property type="match status" value="1"/>
</dbReference>
<name>A0ABW3D7F0_9BACL</name>
<gene>
    <name evidence="7" type="ORF">ACFQ03_03660</name>
</gene>
<evidence type="ECO:0000256" key="3">
    <source>
        <dbReference type="SAM" id="SignalP"/>
    </source>
</evidence>
<dbReference type="InterPro" id="IPR006143">
    <property type="entry name" value="RND_pump_MFP"/>
</dbReference>
<organism evidence="7 8">
    <name type="scientific">Paenibacillus residui</name>
    <dbReference type="NCBI Taxonomy" id="629724"/>
    <lineage>
        <taxon>Bacteria</taxon>
        <taxon>Bacillati</taxon>
        <taxon>Bacillota</taxon>
        <taxon>Bacilli</taxon>
        <taxon>Bacillales</taxon>
        <taxon>Paenibacillaceae</taxon>
        <taxon>Paenibacillus</taxon>
    </lineage>
</organism>
<dbReference type="Gene3D" id="2.40.50.100">
    <property type="match status" value="1"/>
</dbReference>
<comment type="caution">
    <text evidence="7">The sequence shown here is derived from an EMBL/GenBank/DDBJ whole genome shotgun (WGS) entry which is preliminary data.</text>
</comment>
<proteinExistence type="inferred from homology"/>
<accession>A0ABW3D7F0</accession>
<dbReference type="NCBIfam" id="TIGR01730">
    <property type="entry name" value="RND_mfp"/>
    <property type="match status" value="1"/>
</dbReference>
<evidence type="ECO:0000259" key="6">
    <source>
        <dbReference type="Pfam" id="PF25989"/>
    </source>
</evidence>
<evidence type="ECO:0000259" key="5">
    <source>
        <dbReference type="Pfam" id="PF25954"/>
    </source>
</evidence>
<dbReference type="Gene3D" id="2.40.30.170">
    <property type="match status" value="1"/>
</dbReference>
<dbReference type="InterPro" id="IPR058625">
    <property type="entry name" value="MdtA-like_BSH"/>
</dbReference>
<evidence type="ECO:0000313" key="7">
    <source>
        <dbReference type="EMBL" id="MFD0868233.1"/>
    </source>
</evidence>
<feature type="domain" description="Multidrug resistance protein MdtA-like barrel-sandwich hybrid" evidence="4">
    <location>
        <begin position="78"/>
        <end position="253"/>
    </location>
</feature>
<reference evidence="8" key="1">
    <citation type="journal article" date="2019" name="Int. J. Syst. Evol. Microbiol.">
        <title>The Global Catalogue of Microorganisms (GCM) 10K type strain sequencing project: providing services to taxonomists for standard genome sequencing and annotation.</title>
        <authorList>
            <consortium name="The Broad Institute Genomics Platform"/>
            <consortium name="The Broad Institute Genome Sequencing Center for Infectious Disease"/>
            <person name="Wu L."/>
            <person name="Ma J."/>
        </authorList>
    </citation>
    <scope>NUCLEOTIDE SEQUENCE [LARGE SCALE GENOMIC DNA]</scope>
    <source>
        <strain evidence="8">CCUG 57263</strain>
    </source>
</reference>
<dbReference type="Proteomes" id="UP001597120">
    <property type="component" value="Unassembled WGS sequence"/>
</dbReference>
<feature type="chain" id="PRO_5045968408" evidence="3">
    <location>
        <begin position="33"/>
        <end position="418"/>
    </location>
</feature>
<dbReference type="InterPro" id="IPR058637">
    <property type="entry name" value="YknX-like_C"/>
</dbReference>
<dbReference type="Pfam" id="PF25954">
    <property type="entry name" value="Beta-barrel_RND_2"/>
    <property type="match status" value="1"/>
</dbReference>
<feature type="domain" description="CusB-like beta-barrel" evidence="5">
    <location>
        <begin position="271"/>
        <end position="344"/>
    </location>
</feature>
<evidence type="ECO:0000256" key="1">
    <source>
        <dbReference type="ARBA" id="ARBA00009477"/>
    </source>
</evidence>
<feature type="domain" description="YknX-like C-terminal permuted SH3-like" evidence="6">
    <location>
        <begin position="348"/>
        <end position="416"/>
    </location>
</feature>
<dbReference type="PANTHER" id="PTHR30469">
    <property type="entry name" value="MULTIDRUG RESISTANCE PROTEIN MDTA"/>
    <property type="match status" value="1"/>
</dbReference>
<keyword evidence="8" id="KW-1185">Reference proteome</keyword>
<dbReference type="InterPro" id="IPR058792">
    <property type="entry name" value="Beta-barrel_RND_2"/>
</dbReference>
<feature type="signal peptide" evidence="3">
    <location>
        <begin position="1"/>
        <end position="32"/>
    </location>
</feature>
<dbReference type="Gene3D" id="2.40.420.20">
    <property type="match status" value="1"/>
</dbReference>
<dbReference type="SUPFAM" id="SSF111369">
    <property type="entry name" value="HlyD-like secretion proteins"/>
    <property type="match status" value="2"/>
</dbReference>
<evidence type="ECO:0000256" key="2">
    <source>
        <dbReference type="SAM" id="Coils"/>
    </source>
</evidence>
<dbReference type="PROSITE" id="PS51257">
    <property type="entry name" value="PROKAR_LIPOPROTEIN"/>
    <property type="match status" value="1"/>
</dbReference>
<protein>
    <submittedName>
        <fullName evidence="7">Efflux RND transporter periplasmic adaptor subunit</fullName>
    </submittedName>
</protein>
<dbReference type="EMBL" id="JBHTIU010000010">
    <property type="protein sequence ID" value="MFD0868233.1"/>
    <property type="molecule type" value="Genomic_DNA"/>
</dbReference>
<keyword evidence="2" id="KW-0175">Coiled coil</keyword>
<evidence type="ECO:0000259" key="4">
    <source>
        <dbReference type="Pfam" id="PF25917"/>
    </source>
</evidence>
<keyword evidence="3" id="KW-0732">Signal</keyword>
<dbReference type="Pfam" id="PF25989">
    <property type="entry name" value="YknX_C"/>
    <property type="match status" value="1"/>
</dbReference>
<comment type="similarity">
    <text evidence="1">Belongs to the membrane fusion protein (MFP) (TC 8.A.1) family.</text>
</comment>
<evidence type="ECO:0000313" key="8">
    <source>
        <dbReference type="Proteomes" id="UP001597120"/>
    </source>
</evidence>
<sequence length="418" mass="46813">MKHMERMNKRTKVSAVLGAVVISAALISGCSADPVTSANPSVEQEQQVKTVKTINIEKQKIGEPLEQVAEVVPSLRMDVFAKANGDVVQLVKKRGDYVNEGDVILKIDKHDVQVQRQKGLLSVKSAQAELERAQRDYVNGLTEMKNSIQKQEQAIAEMEKNYNKLRNDYDLGQATKMELEQMETQLNNQRMDLDIMRKKLATMESSNSMAALEVQLESSQLNLQEIDRSLQYYEVKAPVSGILTELSVVEKTTLSPGVQVGRIEQLNPAKITARLTEEAASYLRGQEQVSFYVPDSGEKMQGTITYLADVMNVDTKTYELNVEVPNEEHKLKPGTRVQLMLTEEEQLVLAVPTSSIVREGSDSYVFILKQDHVERRKVELGRLDGLNQEILSGVEEGERLVISGQHQLVDQETVKVAD</sequence>